<reference evidence="2" key="1">
    <citation type="submission" date="2019-12" db="EMBL/GenBank/DDBJ databases">
        <authorList>
            <person name="Wang K."/>
            <person name="Tamayo M.G."/>
            <person name="Penner T.V."/>
            <person name="Cook B.W.M."/>
            <person name="Court D.A."/>
            <person name="Theriault S.S."/>
        </authorList>
    </citation>
    <scope>NUCLEOTIDE SEQUENCE [LARGE SCALE GENOMIC DNA]</scope>
</reference>
<evidence type="ECO:0000313" key="2">
    <source>
        <dbReference type="Proteomes" id="UP000465071"/>
    </source>
</evidence>
<keyword evidence="2" id="KW-1185">Reference proteome</keyword>
<organism evidence="1 2">
    <name type="scientific">Enterobacter phage vB_EclM_CIP9</name>
    <dbReference type="NCBI Taxonomy" id="2696340"/>
    <lineage>
        <taxon>Viruses</taxon>
        <taxon>Duplodnaviria</taxon>
        <taxon>Heunggongvirae</taxon>
        <taxon>Uroviricota</taxon>
        <taxon>Caudoviricetes</taxon>
        <taxon>Pantevenvirales</taxon>
        <taxon>Straboviridae</taxon>
        <taxon>Tevenvirinae</taxon>
        <taxon>Kanagawavirus</taxon>
        <taxon>Kanagawavirus cipnine</taxon>
    </lineage>
</organism>
<accession>A0A6B9Y106</accession>
<dbReference type="Proteomes" id="UP000465071">
    <property type="component" value="Segment"/>
</dbReference>
<dbReference type="EMBL" id="MN882610">
    <property type="protein sequence ID" value="QHS01798.1"/>
    <property type="molecule type" value="Genomic_DNA"/>
</dbReference>
<protein>
    <submittedName>
        <fullName evidence="1">Uncharacterized protein</fullName>
    </submittedName>
</protein>
<sequence>MECFDYVIKHKEFGSFCAYNSDFEYGGWYLTGLTEALGFGAVEDALKELDFEGLNREDYVVCKRTMTVEVAHV</sequence>
<evidence type="ECO:0000313" key="1">
    <source>
        <dbReference type="EMBL" id="QHS01798.1"/>
    </source>
</evidence>
<name>A0A6B9Y106_9CAUD</name>
<gene>
    <name evidence="1" type="ORF">CPT_CIP9_262</name>
</gene>
<proteinExistence type="predicted"/>